<dbReference type="AlphaFoldDB" id="A0AAJ6H0I4"/>
<dbReference type="SUPFAM" id="SSF52540">
    <property type="entry name" value="P-loop containing nucleoside triphosphate hydrolases"/>
    <property type="match status" value="1"/>
</dbReference>
<dbReference type="RefSeq" id="WP_285957336.1">
    <property type="nucleotide sequence ID" value="NZ_CP127225.1"/>
</dbReference>
<feature type="domain" description="Endonuclease GajA/Old nuclease/RecF-like AAA" evidence="1">
    <location>
        <begin position="1"/>
        <end position="69"/>
    </location>
</feature>
<reference evidence="2 3" key="1">
    <citation type="submission" date="2023-05" db="EMBL/GenBank/DDBJ databases">
        <title>Complete Genome Resource of Xanthomonas oryzae pv. leersiae Strain YNJC Isolated From Plateau Japonica Rice in Southwest China.</title>
        <authorList>
            <person name="Aa X."/>
            <person name="Mei L."/>
            <person name="Liu P."/>
            <person name="Yang Y."/>
            <person name="Tang C."/>
            <person name="Zhang F."/>
            <person name="Dong C."/>
            <person name="Wang B."/>
            <person name="Chen X."/>
            <person name="Dai L."/>
        </authorList>
    </citation>
    <scope>NUCLEOTIDE SEQUENCE [LARGE SCALE GENOMIC DNA]</scope>
    <source>
        <strain evidence="2 3">YNJC</strain>
    </source>
</reference>
<evidence type="ECO:0000313" key="2">
    <source>
        <dbReference type="EMBL" id="WIX08195.1"/>
    </source>
</evidence>
<organism evidence="2 3">
    <name type="scientific">Xanthomonas oryzae pv. leersiae</name>
    <dbReference type="NCBI Taxonomy" id="3112258"/>
    <lineage>
        <taxon>Bacteria</taxon>
        <taxon>Pseudomonadati</taxon>
        <taxon>Pseudomonadota</taxon>
        <taxon>Gammaproteobacteria</taxon>
        <taxon>Lysobacterales</taxon>
        <taxon>Lysobacteraceae</taxon>
        <taxon>Xanthomonas</taxon>
    </lineage>
</organism>
<evidence type="ECO:0000259" key="1">
    <source>
        <dbReference type="Pfam" id="PF13175"/>
    </source>
</evidence>
<name>A0AAJ6H0I4_9XANT</name>
<sequence>MRRLILLNFFRAKAERVMRERGAQSTIYAIEEPETSQHPHNQRLLMRALQQLAVGDDQVIVTTHTPNLARSLSSTCLRFLSKDANGARSITIGGGDAVNKAIADSLGVLPDHTVKVFIVVEGIHDITFIKSLCKMFRSHGTPVPNLEALELTGEVVFVPSGGAGNLALWSSRLHALNRPEFHLYDRDAPSGAPAKHQDKVNAVNQRAGCKGVSTSRNEMENFVHHAAINACAQALQLACNLAGPFGPDDDVPALLTAELNLHAPAGARWGHNKVKAWLADVVVPAMDAHMLGQIDPAGEMRGWLSDIELMLAPPEVP</sequence>
<dbReference type="InterPro" id="IPR041685">
    <property type="entry name" value="AAA_GajA/Old/RecF-like"/>
</dbReference>
<dbReference type="Gene3D" id="3.40.50.300">
    <property type="entry name" value="P-loop containing nucleotide triphosphate hydrolases"/>
    <property type="match status" value="1"/>
</dbReference>
<dbReference type="Proteomes" id="UP001228059">
    <property type="component" value="Chromosome"/>
</dbReference>
<gene>
    <name evidence="2" type="ORF">QN060_09640</name>
</gene>
<protein>
    <submittedName>
        <fullName evidence="2">AAA family ATPase</fullName>
    </submittedName>
</protein>
<accession>A0AAJ6H0I4</accession>
<evidence type="ECO:0000313" key="3">
    <source>
        <dbReference type="Proteomes" id="UP001228059"/>
    </source>
</evidence>
<dbReference type="EMBL" id="CP127225">
    <property type="protein sequence ID" value="WIX08195.1"/>
    <property type="molecule type" value="Genomic_DNA"/>
</dbReference>
<proteinExistence type="predicted"/>
<dbReference type="InterPro" id="IPR027417">
    <property type="entry name" value="P-loop_NTPase"/>
</dbReference>
<dbReference type="Pfam" id="PF13175">
    <property type="entry name" value="AAA_15"/>
    <property type="match status" value="1"/>
</dbReference>